<sequence length="310" mass="35529">MQKFNAESILALRDEPLKKDMHLLGLNRGKENQKVNLIRNNENDDDFINDMKEKNKKKFRRSVLRREAEKSLPKDDDLLWDPSFISISSLTQVQSNLPKQNENKFLLNKDSKIKNEPNTKEELSLSNDTILKSNNNEQMHRQASNEVTLGFLDEIIEICMALGRRPVKIAPIERLGRLESRSDFRFLSLVEVNYPTIGSICLRLTSNLSSAACDLAKKMLENKGTTNVHDLREFSALLSSLHMLNKVVSEAEQNKADHNKMISINSLRELVQTCLNGLNNNKNDTKNELSKIKEDIQIEVNKLTDKINEL</sequence>
<keyword evidence="1" id="KW-0175">Coiled coil</keyword>
<dbReference type="EMBL" id="JAPFFF010000003">
    <property type="protein sequence ID" value="KAK8894177.1"/>
    <property type="molecule type" value="Genomic_DNA"/>
</dbReference>
<dbReference type="Proteomes" id="UP001470230">
    <property type="component" value="Unassembled WGS sequence"/>
</dbReference>
<evidence type="ECO:0000313" key="3">
    <source>
        <dbReference type="Proteomes" id="UP001470230"/>
    </source>
</evidence>
<evidence type="ECO:0000313" key="2">
    <source>
        <dbReference type="EMBL" id="KAK8894177.1"/>
    </source>
</evidence>
<proteinExistence type="predicted"/>
<protein>
    <submittedName>
        <fullName evidence="2">Uncharacterized protein</fullName>
    </submittedName>
</protein>
<keyword evidence="3" id="KW-1185">Reference proteome</keyword>
<organism evidence="2 3">
    <name type="scientific">Tritrichomonas musculus</name>
    <dbReference type="NCBI Taxonomy" id="1915356"/>
    <lineage>
        <taxon>Eukaryota</taxon>
        <taxon>Metamonada</taxon>
        <taxon>Parabasalia</taxon>
        <taxon>Tritrichomonadida</taxon>
        <taxon>Tritrichomonadidae</taxon>
        <taxon>Tritrichomonas</taxon>
    </lineage>
</organism>
<accession>A0ABR2KTA9</accession>
<evidence type="ECO:0000256" key="1">
    <source>
        <dbReference type="SAM" id="Coils"/>
    </source>
</evidence>
<feature type="coiled-coil region" evidence="1">
    <location>
        <begin position="275"/>
        <end position="306"/>
    </location>
</feature>
<gene>
    <name evidence="2" type="ORF">M9Y10_022610</name>
</gene>
<comment type="caution">
    <text evidence="2">The sequence shown here is derived from an EMBL/GenBank/DDBJ whole genome shotgun (WGS) entry which is preliminary data.</text>
</comment>
<name>A0ABR2KTA9_9EUKA</name>
<reference evidence="2 3" key="1">
    <citation type="submission" date="2024-04" db="EMBL/GenBank/DDBJ databases">
        <title>Tritrichomonas musculus Genome.</title>
        <authorList>
            <person name="Alves-Ferreira E."/>
            <person name="Grigg M."/>
            <person name="Lorenzi H."/>
            <person name="Galac M."/>
        </authorList>
    </citation>
    <scope>NUCLEOTIDE SEQUENCE [LARGE SCALE GENOMIC DNA]</scope>
    <source>
        <strain evidence="2 3">EAF2021</strain>
    </source>
</reference>